<proteinExistence type="predicted"/>
<evidence type="ECO:0000313" key="2">
    <source>
        <dbReference type="EMBL" id="KAF6211341.1"/>
    </source>
</evidence>
<feature type="region of interest" description="Disordered" evidence="1">
    <location>
        <begin position="1"/>
        <end position="28"/>
    </location>
</feature>
<feature type="compositionally biased region" description="Basic and acidic residues" evidence="1">
    <location>
        <begin position="641"/>
        <end position="654"/>
    </location>
</feature>
<keyword evidence="3" id="KW-1185">Reference proteome</keyword>
<evidence type="ECO:0000313" key="3">
    <source>
        <dbReference type="Proteomes" id="UP000466442"/>
    </source>
</evidence>
<protein>
    <submittedName>
        <fullName evidence="2">Uncharacterized protein</fullName>
    </submittedName>
</protein>
<evidence type="ECO:0000256" key="1">
    <source>
        <dbReference type="SAM" id="MobiDB-lite"/>
    </source>
</evidence>
<feature type="region of interest" description="Disordered" evidence="1">
    <location>
        <begin position="589"/>
        <end position="663"/>
    </location>
</feature>
<dbReference type="Proteomes" id="UP000466442">
    <property type="component" value="Linkage Group LG5"/>
</dbReference>
<dbReference type="EMBL" id="WIXP02000005">
    <property type="protein sequence ID" value="KAF6211341.1"/>
    <property type="molecule type" value="Genomic_DNA"/>
</dbReference>
<dbReference type="AlphaFoldDB" id="A0A8S9XSQ2"/>
<reference evidence="2" key="1">
    <citation type="journal article" date="2021" name="Mol. Ecol. Resour.">
        <title>Apolygus lucorum genome provides insights into omnivorousness and mesophyll feeding.</title>
        <authorList>
            <person name="Liu Y."/>
            <person name="Liu H."/>
            <person name="Wang H."/>
            <person name="Huang T."/>
            <person name="Liu B."/>
            <person name="Yang B."/>
            <person name="Yin L."/>
            <person name="Li B."/>
            <person name="Zhang Y."/>
            <person name="Zhang S."/>
            <person name="Jiang F."/>
            <person name="Zhang X."/>
            <person name="Ren Y."/>
            <person name="Wang B."/>
            <person name="Wang S."/>
            <person name="Lu Y."/>
            <person name="Wu K."/>
            <person name="Fan W."/>
            <person name="Wang G."/>
        </authorList>
    </citation>
    <scope>NUCLEOTIDE SEQUENCE</scope>
    <source>
        <strain evidence="2">12Hb</strain>
    </source>
</reference>
<accession>A0A8S9XSQ2</accession>
<comment type="caution">
    <text evidence="2">The sequence shown here is derived from an EMBL/GenBank/DDBJ whole genome shotgun (WGS) entry which is preliminary data.</text>
</comment>
<name>A0A8S9XSQ2_APOLU</name>
<feature type="region of interest" description="Disordered" evidence="1">
    <location>
        <begin position="41"/>
        <end position="70"/>
    </location>
</feature>
<gene>
    <name evidence="2" type="ORF">GE061_014458</name>
</gene>
<organism evidence="2 3">
    <name type="scientific">Apolygus lucorum</name>
    <name type="common">Small green plant bug</name>
    <name type="synonym">Lygocoris lucorum</name>
    <dbReference type="NCBI Taxonomy" id="248454"/>
    <lineage>
        <taxon>Eukaryota</taxon>
        <taxon>Metazoa</taxon>
        <taxon>Ecdysozoa</taxon>
        <taxon>Arthropoda</taxon>
        <taxon>Hexapoda</taxon>
        <taxon>Insecta</taxon>
        <taxon>Pterygota</taxon>
        <taxon>Neoptera</taxon>
        <taxon>Paraneoptera</taxon>
        <taxon>Hemiptera</taxon>
        <taxon>Heteroptera</taxon>
        <taxon>Panheteroptera</taxon>
        <taxon>Cimicomorpha</taxon>
        <taxon>Miridae</taxon>
        <taxon>Mirini</taxon>
        <taxon>Apolygus</taxon>
    </lineage>
</organism>
<sequence length="864" mass="95845">MVLRTPPPAKAGSSDVPDGSTDSPMVDTQQLGEQAFNIRPSSLAASGAMMKENTSNVKKRRREDSPKKRVEDHMRIILANIDEVSAFLHSPESKINKVKAHSLCELLAEITSSANELNGLATYYAGRYSAAKEILEDHLTGGSAGVVDAAEGLPRRRNGPSLSPILRAVEQVRDGLNDGFHTPVINAVGKVERRFNEQSRQLSQFLEQQNKSYGEATMGQKATDHGPWTEVVRRGRTHNHQAIPHNQVAIPTPTKPKSISQIRADIRARIKGSGGPHPSRSSQTLVVKGEADEQDIMKKLSSSINPKDLGLDIKSSRSMRGGGVILEVEGQVNVSDLQKNTAISALGITIKEAPSKCPRVLIHGVPASLTPEELLEDFWKSNCAEIGEDNRKDGFIPVYKAGPKNHSETKWVVQVSQAVRSIIIKDGKATLDFATPKESGKPYKTGTRVAVLGWVGSRGPCLYAESGFPPDSSSPSSAAAADYRGRLTFIWRKNRIVIEQKEFNDIYPQLRERIPFILNANKKKRIDLVVMCSTERLAMSTINSRNGVRRSLGIYLRSIPLNLIPFSRPELQTFYNILPEIHALVNKDAAEGGGGGEKVEKQDEEESCKDVELSAPPPPPPPQKEEEEEEESQGEGGGETILKKEKEDDQDQKPDFIYSPLSPDNAYDRGEGLLLEAALHSAPALQDDQLSLISTQLNAANNQNNGICRLSDLRIGVPYEVLSFQRLQSRFGDTIVASLIPIGCLQEASIRVFLPKRFNDVLTEDEIQKYNNNKVIRSVNLIYRGLVNRQHDLQFTYAVMPSSRESPPRKKMKTYSPSPTPSFEDYSVVEYPYLSLPHTFFCIYYLHLRPLIDTHQYQKTTSRY</sequence>